<name>A0ACC2CQL8_DIPCM</name>
<protein>
    <submittedName>
        <fullName evidence="1">Uncharacterized protein</fullName>
    </submittedName>
</protein>
<sequence length="180" mass="21058">MIIFCSNLLFLSQYLPNFRHPIDFNMPFGGRKLLGCMGKFKNAIYPYPDGSIVDNELLEYYSSTSRRENYHTHERDCSLPRDVLKGCLAVYVGRERRRFVVPNQHLNHHLFKSLLDDSAKEFGFHYIGGIIIPCEVRLFQYLLWLIEHNHPPTQILDLDQLLNDHKFGQSKSLPHEMHAA</sequence>
<reference evidence="2" key="1">
    <citation type="journal article" date="2024" name="Proc. Natl. Acad. Sci. U.S.A.">
        <title>Extraordinary preservation of gene collinearity over three hundred million years revealed in homosporous lycophytes.</title>
        <authorList>
            <person name="Li C."/>
            <person name="Wickell D."/>
            <person name="Kuo L.Y."/>
            <person name="Chen X."/>
            <person name="Nie B."/>
            <person name="Liao X."/>
            <person name="Peng D."/>
            <person name="Ji J."/>
            <person name="Jenkins J."/>
            <person name="Williams M."/>
            <person name="Shu S."/>
            <person name="Plott C."/>
            <person name="Barry K."/>
            <person name="Rajasekar S."/>
            <person name="Grimwood J."/>
            <person name="Han X."/>
            <person name="Sun S."/>
            <person name="Hou Z."/>
            <person name="He W."/>
            <person name="Dai G."/>
            <person name="Sun C."/>
            <person name="Schmutz J."/>
            <person name="Leebens-Mack J.H."/>
            <person name="Li F.W."/>
            <person name="Wang L."/>
        </authorList>
    </citation>
    <scope>NUCLEOTIDE SEQUENCE [LARGE SCALE GENOMIC DNA]</scope>
    <source>
        <strain evidence="2">cv. PW_Plant_1</strain>
    </source>
</reference>
<evidence type="ECO:0000313" key="2">
    <source>
        <dbReference type="Proteomes" id="UP001162992"/>
    </source>
</evidence>
<dbReference type="EMBL" id="CM055100">
    <property type="protein sequence ID" value="KAJ7544164.1"/>
    <property type="molecule type" value="Genomic_DNA"/>
</dbReference>
<organism evidence="1 2">
    <name type="scientific">Diphasiastrum complanatum</name>
    <name type="common">Issler's clubmoss</name>
    <name type="synonym">Lycopodium complanatum</name>
    <dbReference type="NCBI Taxonomy" id="34168"/>
    <lineage>
        <taxon>Eukaryota</taxon>
        <taxon>Viridiplantae</taxon>
        <taxon>Streptophyta</taxon>
        <taxon>Embryophyta</taxon>
        <taxon>Tracheophyta</taxon>
        <taxon>Lycopodiopsida</taxon>
        <taxon>Lycopodiales</taxon>
        <taxon>Lycopodiaceae</taxon>
        <taxon>Lycopodioideae</taxon>
        <taxon>Diphasiastrum</taxon>
    </lineage>
</organism>
<dbReference type="Proteomes" id="UP001162992">
    <property type="component" value="Chromosome 9"/>
</dbReference>
<gene>
    <name evidence="1" type="ORF">O6H91_09G066800</name>
</gene>
<keyword evidence="2" id="KW-1185">Reference proteome</keyword>
<evidence type="ECO:0000313" key="1">
    <source>
        <dbReference type="EMBL" id="KAJ7544164.1"/>
    </source>
</evidence>
<comment type="caution">
    <text evidence="1">The sequence shown here is derived from an EMBL/GenBank/DDBJ whole genome shotgun (WGS) entry which is preliminary data.</text>
</comment>
<proteinExistence type="predicted"/>
<accession>A0ACC2CQL8</accession>